<sequence length="95" mass="11132">MVSCGRMVEMGMDTAHAVIFHSKFKKNHWRPHRRVVTKGEKVRHGLWVFIEVTQDRRPNMRCLGEGELEPTKSNTDEIRVRTSWLEVSRSRSGKI</sequence>
<gene>
    <name evidence="1" type="ORF">L484_009710</name>
</gene>
<proteinExistence type="predicted"/>
<dbReference type="AlphaFoldDB" id="W9SDV5"/>
<dbReference type="EMBL" id="KE346153">
    <property type="protein sequence ID" value="EXC27686.1"/>
    <property type="molecule type" value="Genomic_DNA"/>
</dbReference>
<organism evidence="1 2">
    <name type="scientific">Morus notabilis</name>
    <dbReference type="NCBI Taxonomy" id="981085"/>
    <lineage>
        <taxon>Eukaryota</taxon>
        <taxon>Viridiplantae</taxon>
        <taxon>Streptophyta</taxon>
        <taxon>Embryophyta</taxon>
        <taxon>Tracheophyta</taxon>
        <taxon>Spermatophyta</taxon>
        <taxon>Magnoliopsida</taxon>
        <taxon>eudicotyledons</taxon>
        <taxon>Gunneridae</taxon>
        <taxon>Pentapetalae</taxon>
        <taxon>rosids</taxon>
        <taxon>fabids</taxon>
        <taxon>Rosales</taxon>
        <taxon>Moraceae</taxon>
        <taxon>Moreae</taxon>
        <taxon>Morus</taxon>
    </lineage>
</organism>
<reference evidence="2" key="1">
    <citation type="submission" date="2013-01" db="EMBL/GenBank/DDBJ databases">
        <title>Draft Genome Sequence of a Mulberry Tree, Morus notabilis C.K. Schneid.</title>
        <authorList>
            <person name="He N."/>
            <person name="Zhao S."/>
        </authorList>
    </citation>
    <scope>NUCLEOTIDE SEQUENCE</scope>
</reference>
<keyword evidence="2" id="KW-1185">Reference proteome</keyword>
<evidence type="ECO:0000313" key="1">
    <source>
        <dbReference type="EMBL" id="EXC27686.1"/>
    </source>
</evidence>
<accession>W9SDV5</accession>
<evidence type="ECO:0000313" key="2">
    <source>
        <dbReference type="Proteomes" id="UP000030645"/>
    </source>
</evidence>
<name>W9SDV5_9ROSA</name>
<dbReference type="Proteomes" id="UP000030645">
    <property type="component" value="Unassembled WGS sequence"/>
</dbReference>
<protein>
    <submittedName>
        <fullName evidence="1">Uncharacterized protein</fullName>
    </submittedName>
</protein>